<reference evidence="1" key="1">
    <citation type="journal article" date="2018" name="PLoS Negl. Trop. Dis.">
        <title>Sialome diversity of ticks revealed by RNAseq of single tick salivary glands.</title>
        <authorList>
            <person name="Perner J."/>
            <person name="Kropackova S."/>
            <person name="Kopacek P."/>
            <person name="Ribeiro J.M."/>
        </authorList>
    </citation>
    <scope>NUCLEOTIDE SEQUENCE</scope>
    <source>
        <strain evidence="1">Siblings of single egg batch collected in Ceske Budejovice</strain>
        <tissue evidence="1">Salivary glands</tissue>
    </source>
</reference>
<sequence>MAVPSRMSTLRRVAVPSRVSSFLGLLGVAIVVHANVYKKTRKTSCRSPFPISILFSRPNGEAVYRPFLQGRRHLELSSL</sequence>
<organism evidence="1">
    <name type="scientific">Ixodes ricinus</name>
    <name type="common">Common tick</name>
    <name type="synonym">Acarus ricinus</name>
    <dbReference type="NCBI Taxonomy" id="34613"/>
    <lineage>
        <taxon>Eukaryota</taxon>
        <taxon>Metazoa</taxon>
        <taxon>Ecdysozoa</taxon>
        <taxon>Arthropoda</taxon>
        <taxon>Chelicerata</taxon>
        <taxon>Arachnida</taxon>
        <taxon>Acari</taxon>
        <taxon>Parasitiformes</taxon>
        <taxon>Ixodida</taxon>
        <taxon>Ixodoidea</taxon>
        <taxon>Ixodidae</taxon>
        <taxon>Ixodinae</taxon>
        <taxon>Ixodes</taxon>
    </lineage>
</organism>
<protein>
    <submittedName>
        <fullName evidence="1">Uncharacterized protein</fullName>
    </submittedName>
</protein>
<name>A0A147BUS1_IXORI</name>
<evidence type="ECO:0000313" key="1">
    <source>
        <dbReference type="EMBL" id="JAR94458.1"/>
    </source>
</evidence>
<dbReference type="EMBL" id="GEGO01000946">
    <property type="protein sequence ID" value="JAR94458.1"/>
    <property type="molecule type" value="Transcribed_RNA"/>
</dbReference>
<proteinExistence type="predicted"/>
<dbReference type="AlphaFoldDB" id="A0A147BUS1"/>
<feature type="non-terminal residue" evidence="1">
    <location>
        <position position="79"/>
    </location>
</feature>
<accession>A0A147BUS1</accession>